<name>A0A3A4BJR7_9ACTN</name>
<reference evidence="2 3" key="1">
    <citation type="submission" date="2018-09" db="EMBL/GenBank/DDBJ databases">
        <title>YIM 75507 draft genome.</title>
        <authorList>
            <person name="Tang S."/>
            <person name="Feng Y."/>
        </authorList>
    </citation>
    <scope>NUCLEOTIDE SEQUENCE [LARGE SCALE GENOMIC DNA]</scope>
    <source>
        <strain evidence="2 3">YIM 75507</strain>
    </source>
</reference>
<dbReference type="Gene3D" id="3.40.50.410">
    <property type="entry name" value="von Willebrand factor, type A domain"/>
    <property type="match status" value="1"/>
</dbReference>
<evidence type="ECO:0000256" key="1">
    <source>
        <dbReference type="SAM" id="MobiDB-lite"/>
    </source>
</evidence>
<dbReference type="CDD" id="cd00198">
    <property type="entry name" value="vWFA"/>
    <property type="match status" value="1"/>
</dbReference>
<feature type="compositionally biased region" description="Basic residues" evidence="1">
    <location>
        <begin position="344"/>
        <end position="354"/>
    </location>
</feature>
<protein>
    <submittedName>
        <fullName evidence="2">VWA domain-containing protein</fullName>
    </submittedName>
</protein>
<proteinExistence type="predicted"/>
<dbReference type="Pfam" id="PF05762">
    <property type="entry name" value="VWA_CoxE"/>
    <property type="match status" value="1"/>
</dbReference>
<feature type="region of interest" description="Disordered" evidence="1">
    <location>
        <begin position="334"/>
        <end position="354"/>
    </location>
</feature>
<keyword evidence="3" id="KW-1185">Reference proteome</keyword>
<dbReference type="PIRSF" id="PIRSF010256">
    <property type="entry name" value="CoxE_vWa"/>
    <property type="match status" value="1"/>
</dbReference>
<dbReference type="AlphaFoldDB" id="A0A3A4BJR7"/>
<comment type="caution">
    <text evidence="2">The sequence shown here is derived from an EMBL/GenBank/DDBJ whole genome shotgun (WGS) entry which is preliminary data.</text>
</comment>
<dbReference type="PANTHER" id="PTHR39338:SF6">
    <property type="entry name" value="BLL5662 PROTEIN"/>
    <property type="match status" value="1"/>
</dbReference>
<dbReference type="PANTHER" id="PTHR39338">
    <property type="entry name" value="BLL5662 PROTEIN-RELATED"/>
    <property type="match status" value="1"/>
</dbReference>
<dbReference type="Proteomes" id="UP000265768">
    <property type="component" value="Unassembled WGS sequence"/>
</dbReference>
<dbReference type="OrthoDB" id="9790469at2"/>
<evidence type="ECO:0000313" key="3">
    <source>
        <dbReference type="Proteomes" id="UP000265768"/>
    </source>
</evidence>
<dbReference type="InterPro" id="IPR011195">
    <property type="entry name" value="UCP010256"/>
</dbReference>
<organism evidence="2 3">
    <name type="scientific">Bailinhaonella thermotolerans</name>
    <dbReference type="NCBI Taxonomy" id="1070861"/>
    <lineage>
        <taxon>Bacteria</taxon>
        <taxon>Bacillati</taxon>
        <taxon>Actinomycetota</taxon>
        <taxon>Actinomycetes</taxon>
        <taxon>Streptosporangiales</taxon>
        <taxon>Streptosporangiaceae</taxon>
        <taxon>Bailinhaonella</taxon>
    </lineage>
</organism>
<dbReference type="SUPFAM" id="SSF53300">
    <property type="entry name" value="vWA-like"/>
    <property type="match status" value="1"/>
</dbReference>
<accession>A0A3A4BJR7</accession>
<evidence type="ECO:0000313" key="2">
    <source>
        <dbReference type="EMBL" id="RJL31472.1"/>
    </source>
</evidence>
<sequence>MAALEHLDVLDARDVYWAGRVTLCSRRDDLAVYDRVFAAYFGGERAGPARRPPARVTVTRRVAEPGPGGAGGRRERPVASTASRAEVLRRRDVSRLTAAERDQVNRMIALLAAGRAERPSRRLRPARRGRPDPARTVREALRRGGEITAVRRRAPGSRARRAVLIVDVSGSMAPYADALLRLAHAVVRREPRATEVFTVGTRLTRITGELRTRDPDAAMAAASAAIPDWSGGTRLGEELKEFLDAFGQRGTARGAFVVIASDGWERGDTARLSREMARLSRLAYRVIWVNPHKGHAGYEPLTAGMRAALPHVDHFVAGHSLAAYEELAEVLAGGEPPGGARGSTSRRGRSGLVG</sequence>
<dbReference type="InterPro" id="IPR008912">
    <property type="entry name" value="Uncharacterised_CoxE"/>
</dbReference>
<gene>
    <name evidence="2" type="ORF">D5H75_20025</name>
</gene>
<dbReference type="EMBL" id="QZEY01000007">
    <property type="protein sequence ID" value="RJL31472.1"/>
    <property type="molecule type" value="Genomic_DNA"/>
</dbReference>
<feature type="region of interest" description="Disordered" evidence="1">
    <location>
        <begin position="59"/>
        <end position="82"/>
    </location>
</feature>
<dbReference type="InterPro" id="IPR036465">
    <property type="entry name" value="vWFA_dom_sf"/>
</dbReference>